<organism evidence="2 3">
    <name type="scientific">Operophtera brumata</name>
    <name type="common">Winter moth</name>
    <name type="synonym">Phalaena brumata</name>
    <dbReference type="NCBI Taxonomy" id="104452"/>
    <lineage>
        <taxon>Eukaryota</taxon>
        <taxon>Metazoa</taxon>
        <taxon>Ecdysozoa</taxon>
        <taxon>Arthropoda</taxon>
        <taxon>Hexapoda</taxon>
        <taxon>Insecta</taxon>
        <taxon>Pterygota</taxon>
        <taxon>Neoptera</taxon>
        <taxon>Endopterygota</taxon>
        <taxon>Lepidoptera</taxon>
        <taxon>Glossata</taxon>
        <taxon>Ditrysia</taxon>
        <taxon>Geometroidea</taxon>
        <taxon>Geometridae</taxon>
        <taxon>Larentiinae</taxon>
        <taxon>Operophtera</taxon>
    </lineage>
</organism>
<comment type="caution">
    <text evidence="2">The sequence shown here is derived from an EMBL/GenBank/DDBJ whole genome shotgun (WGS) entry which is preliminary data.</text>
</comment>
<evidence type="ECO:0000313" key="2">
    <source>
        <dbReference type="EMBL" id="KOB75641.1"/>
    </source>
</evidence>
<name>A0A0L7LKC7_OPEBR</name>
<protein>
    <submittedName>
        <fullName evidence="2">Putative Pantothenate kinase 4</fullName>
    </submittedName>
</protein>
<dbReference type="GO" id="GO:0016301">
    <property type="term" value="F:kinase activity"/>
    <property type="evidence" value="ECO:0007669"/>
    <property type="project" value="UniProtKB-KW"/>
</dbReference>
<dbReference type="OrthoDB" id="7643562at2759"/>
<gene>
    <name evidence="2" type="ORF">OBRU01_07155</name>
</gene>
<sequence>MSSAKALLCDLCVILVVGSALTAEDIPVSLEEPKGNCTCGGFPSNTAKPGVVPMISQSPGLAVKCDEDGDNTCKQLCIALATTAKAKGPDVLCNRLQDVEELKLSAFYKVCDRPWAYADMTADEPLCCKDNKTTVCASAANATRPADLDTSE</sequence>
<keyword evidence="3" id="KW-1185">Reference proteome</keyword>
<feature type="signal peptide" evidence="1">
    <location>
        <begin position="1"/>
        <end position="22"/>
    </location>
</feature>
<keyword evidence="1" id="KW-0732">Signal</keyword>
<reference evidence="2 3" key="1">
    <citation type="journal article" date="2015" name="Genome Biol. Evol.">
        <title>The genome of winter moth (Operophtera brumata) provides a genomic perspective on sexual dimorphism and phenology.</title>
        <authorList>
            <person name="Derks M.F."/>
            <person name="Smit S."/>
            <person name="Salis L."/>
            <person name="Schijlen E."/>
            <person name="Bossers A."/>
            <person name="Mateman C."/>
            <person name="Pijl A.S."/>
            <person name="de Ridder D."/>
            <person name="Groenen M.A."/>
            <person name="Visser M.E."/>
            <person name="Megens H.J."/>
        </authorList>
    </citation>
    <scope>NUCLEOTIDE SEQUENCE [LARGE SCALE GENOMIC DNA]</scope>
    <source>
        <strain evidence="2">WM2013NL</strain>
        <tissue evidence="2">Head and thorax</tissue>
    </source>
</reference>
<dbReference type="Proteomes" id="UP000037510">
    <property type="component" value="Unassembled WGS sequence"/>
</dbReference>
<keyword evidence="2" id="KW-0808">Transferase</keyword>
<evidence type="ECO:0000313" key="3">
    <source>
        <dbReference type="Proteomes" id="UP000037510"/>
    </source>
</evidence>
<feature type="chain" id="PRO_5005573328" evidence="1">
    <location>
        <begin position="23"/>
        <end position="152"/>
    </location>
</feature>
<keyword evidence="2" id="KW-0418">Kinase</keyword>
<evidence type="ECO:0000256" key="1">
    <source>
        <dbReference type="SAM" id="SignalP"/>
    </source>
</evidence>
<dbReference type="AlphaFoldDB" id="A0A0L7LKC7"/>
<accession>A0A0L7LKC7</accession>
<proteinExistence type="predicted"/>
<dbReference type="EMBL" id="JTDY01000861">
    <property type="protein sequence ID" value="KOB75641.1"/>
    <property type="molecule type" value="Genomic_DNA"/>
</dbReference>